<evidence type="ECO:0000256" key="2">
    <source>
        <dbReference type="ARBA" id="ARBA00022490"/>
    </source>
</evidence>
<dbReference type="GO" id="GO:0000932">
    <property type="term" value="C:P-body"/>
    <property type="evidence" value="ECO:0007669"/>
    <property type="project" value="TreeGrafter"/>
</dbReference>
<sequence length="683" mass="76985">MEKINPDWAKDISCRNITIYGYCKKEKEGCPFKHNDNATATTTINTATNDASSLLDASEAVTPTMASVPKFNAKVSASFTPMTIGSDSLATASTTTSTTTSTGGSITVAATSATTSTVNSMASPVVSGTLPSNNNNSSNISISIPTTASSSNYDPFNAPIFTPSSTSSIHTSTNAPSFPFPSMTNSGGMNINVNDENNNNMSMTNNVPPPMPQPPMENNDLKYPRIYPPPHSLLQYHLYAPEQPSSLKSLLKPNERSADQLFIPNNIREELTKKNLSTLQIFPSSGKVIPSVVQDYFNLVPLNFNNNDFLNKTTLFKVFSNYDGKPYVLKRLPNIDKSMNPSKISKIYQIWSKVNCTNLIKFRDIFQTTKFGDLSICLIFDYYPNSLSLYDYHFVNFPKFPITMNYLWTYLVQLTNVMNSIHSQNLNIGDTLNWRKVLITGDPGRIKLSHCDFMDLLFNEDVDTVVSSNGSTKERQQQLDYKHLGQLLFNLSINTDNFNNNNTPREYQMDEITLQSIDDMKQIDDKFKDVLKYLLADGDVKKSVHDLTSHFYDKMFMVLESSQTYTEYMESVLSRELENGRLFRLVNKLNCIFGRIESRIDINWSESGTKFPIILFYDYVFHQVDSNGKPIMDLTHVLRCLNKLDAGIQEKLMLVTPDELNCIIISYKELKDLIDSTFRSITQ</sequence>
<evidence type="ECO:0000256" key="10">
    <source>
        <dbReference type="HAMAP-Rule" id="MF_03181"/>
    </source>
</evidence>
<dbReference type="GO" id="GO:0008143">
    <property type="term" value="F:poly(A) binding"/>
    <property type="evidence" value="ECO:0007669"/>
    <property type="project" value="TreeGrafter"/>
</dbReference>
<dbReference type="Gene3D" id="1.10.287.3700">
    <property type="match status" value="1"/>
</dbReference>
<dbReference type="FunFam" id="1.10.510.10:FF:001102">
    <property type="entry name" value="PAN2-PAN3 deadenylation complex subunit PAN3"/>
    <property type="match status" value="1"/>
</dbReference>
<reference evidence="14" key="1">
    <citation type="submission" date="2022-10" db="EMBL/GenBank/DDBJ databases">
        <authorList>
            <person name="Byrne P K."/>
        </authorList>
    </citation>
    <scope>NUCLEOTIDE SEQUENCE</scope>
    <source>
        <strain evidence="14">CBS7001</strain>
    </source>
</reference>
<organism evidence="14 15">
    <name type="scientific">Saccharomyces uvarum</name>
    <name type="common">Yeast</name>
    <name type="synonym">Saccharomyces bayanus var. uvarum</name>
    <dbReference type="NCBI Taxonomy" id="230603"/>
    <lineage>
        <taxon>Eukaryota</taxon>
        <taxon>Fungi</taxon>
        <taxon>Dikarya</taxon>
        <taxon>Ascomycota</taxon>
        <taxon>Saccharomycotina</taxon>
        <taxon>Saccharomycetes</taxon>
        <taxon>Saccharomycetales</taxon>
        <taxon>Saccharomycetaceae</taxon>
        <taxon>Saccharomyces</taxon>
    </lineage>
</organism>
<dbReference type="PANTHER" id="PTHR12272">
    <property type="entry name" value="DEADENYLATION COMPLEX SUBUNIT PAN3"/>
    <property type="match status" value="1"/>
</dbReference>
<evidence type="ECO:0000256" key="9">
    <source>
        <dbReference type="ARBA" id="ARBA00023054"/>
    </source>
</evidence>
<comment type="subcellular location">
    <subcellularLocation>
        <location evidence="1 10">Cytoplasm</location>
    </subcellularLocation>
</comment>
<feature type="domain" description="C3H1-type" evidence="13">
    <location>
        <begin position="8"/>
        <end position="37"/>
    </location>
</feature>
<dbReference type="FunFam" id="1.10.287.3700:FF:000002">
    <property type="entry name" value="PAN2-PAN3 deadenylation complex subunit PAN3"/>
    <property type="match status" value="1"/>
</dbReference>
<comment type="function">
    <text evidence="10">Regulatory subunit of the poly(A)-nuclease (PAN) deadenylation complex, one of two cytoplasmic mRNA deadenylases involved in mRNA turnover. PAN specifically shortens poly(A) tails of RNA and the activity is stimulated by poly(A)-binding protein PAB1. PAN deadenylation is followed by rapid degradation of the shortened mRNA tails by the CCR4-NOT complex. Deadenylated mRNAs are then degraded by two alternative mechanisms, namely exosome-mediated 3'-5' exonucleolytic degradation, or deadenlyation-dependent mRNA decaping and subsequent 5'-3' exonucleolytic degradation by XRN1. May also be involved in post-transcriptional maturation of mRNA poly(A) tails. PAN3 acts as a positive regulator for PAN activity, recruiting the catalytic subunit PAN2 to mRNA via its interaction with RNA and with PAB1.</text>
</comment>
<feature type="domain" description="Protein kinase" evidence="12">
    <location>
        <begin position="304"/>
        <end position="553"/>
    </location>
</feature>
<protein>
    <recommendedName>
        <fullName evidence="10">PAN2-PAN3 deadenylation complex subunit PAN3</fullName>
    </recommendedName>
    <alternativeName>
        <fullName evidence="10">PAB1P-dependent poly(A)-specific ribonuclease</fullName>
    </alternativeName>
    <alternativeName>
        <fullName evidence="10">Poly(A)-nuclease deadenylation complex subunit 3</fullName>
        <shortName evidence="10">PAN deadenylation complex subunit 3</shortName>
    </alternativeName>
</protein>
<evidence type="ECO:0000313" key="15">
    <source>
        <dbReference type="Proteomes" id="UP001162090"/>
    </source>
</evidence>
<dbReference type="GO" id="GO:0008270">
    <property type="term" value="F:zinc ion binding"/>
    <property type="evidence" value="ECO:0007669"/>
    <property type="project" value="UniProtKB-KW"/>
</dbReference>
<dbReference type="PROSITE" id="PS50011">
    <property type="entry name" value="PROTEIN_KINASE_DOM"/>
    <property type="match status" value="1"/>
</dbReference>
<dbReference type="Gene3D" id="1.10.510.10">
    <property type="entry name" value="Transferase(Phosphotransferase) domain 1"/>
    <property type="match status" value="1"/>
</dbReference>
<keyword evidence="4 11" id="KW-0479">Metal-binding</keyword>
<evidence type="ECO:0000313" key="14">
    <source>
        <dbReference type="EMBL" id="CAI4045368.1"/>
    </source>
</evidence>
<evidence type="ECO:0000256" key="5">
    <source>
        <dbReference type="ARBA" id="ARBA00022741"/>
    </source>
</evidence>
<evidence type="ECO:0000256" key="11">
    <source>
        <dbReference type="PROSITE-ProRule" id="PRU00723"/>
    </source>
</evidence>
<evidence type="ECO:0000256" key="7">
    <source>
        <dbReference type="ARBA" id="ARBA00022833"/>
    </source>
</evidence>
<comment type="domain">
    <text evidence="10">The N-terminal zinc finger binds to poly(A) RNA.</text>
</comment>
<proteinExistence type="inferred from homology"/>
<evidence type="ECO:0000256" key="8">
    <source>
        <dbReference type="ARBA" id="ARBA00022840"/>
    </source>
</evidence>
<feature type="region of interest" description="Knob domain" evidence="10">
    <location>
        <begin position="592"/>
        <end position="683"/>
    </location>
</feature>
<dbReference type="Gene3D" id="6.10.250.3160">
    <property type="match status" value="1"/>
</dbReference>
<name>A0AA35NI86_SACUV</name>
<dbReference type="Pfam" id="PF25586">
    <property type="entry name" value="zf-CCCH_PAN3"/>
    <property type="match status" value="1"/>
</dbReference>
<dbReference type="PANTHER" id="PTHR12272:SF11">
    <property type="entry name" value="PAN2-PAN3 DEADENYLATION COMPLEX SUBUNIT PAN3"/>
    <property type="match status" value="1"/>
</dbReference>
<feature type="binding site" evidence="10">
    <location>
        <begin position="381"/>
        <end position="388"/>
    </location>
    <ligand>
        <name>ATP</name>
        <dbReference type="ChEBI" id="CHEBI:30616"/>
    </ligand>
</feature>
<feature type="binding site" evidence="10">
    <location>
        <position position="330"/>
    </location>
    <ligand>
        <name>ATP</name>
        <dbReference type="ChEBI" id="CHEBI:30616"/>
    </ligand>
</feature>
<keyword evidence="3 10" id="KW-0507">mRNA processing</keyword>
<dbReference type="FunFam" id="1.20.5.5160:FF:000003">
    <property type="entry name" value="PAN2-PAN3 deadenylation complex subunit PAN3"/>
    <property type="match status" value="1"/>
</dbReference>
<keyword evidence="2 10" id="KW-0963">Cytoplasm</keyword>
<dbReference type="InterPro" id="IPR041332">
    <property type="entry name" value="Pan3_CK"/>
</dbReference>
<feature type="coiled-coil region" evidence="10">
    <location>
        <begin position="553"/>
        <end position="591"/>
    </location>
</feature>
<comment type="similarity">
    <text evidence="10">Belongs to the protein kinase superfamily. PAN3 family.</text>
</comment>
<gene>
    <name evidence="14" type="primary">SUVC11G1890</name>
    <name evidence="10" type="synonym">PAN3</name>
    <name evidence="14" type="ORF">SUVC_11G1890</name>
</gene>
<dbReference type="GO" id="GO:0006397">
    <property type="term" value="P:mRNA processing"/>
    <property type="evidence" value="ECO:0007669"/>
    <property type="project" value="UniProtKB-KW"/>
</dbReference>
<feature type="zinc finger region" description="C3H1-type" evidence="11">
    <location>
        <begin position="8"/>
        <end position="37"/>
    </location>
</feature>
<evidence type="ECO:0000259" key="13">
    <source>
        <dbReference type="PROSITE" id="PS50103"/>
    </source>
</evidence>
<dbReference type="PROSITE" id="PS50103">
    <property type="entry name" value="ZF_C3H1"/>
    <property type="match status" value="1"/>
</dbReference>
<dbReference type="InterPro" id="IPR000571">
    <property type="entry name" value="Znf_CCCH"/>
</dbReference>
<accession>A0AA35NI86</accession>
<comment type="domain">
    <text evidence="10">The pseudokinase domain, the coiled-coil (CC), and C-terminal knob domain (CK) form a structural unit (PKC) that forms an extensive high-affinity interaction surface for PAN2.</text>
</comment>
<dbReference type="HAMAP" id="MF_03181">
    <property type="entry name" value="PAN3"/>
    <property type="match status" value="1"/>
</dbReference>
<dbReference type="EMBL" id="OX365922">
    <property type="protein sequence ID" value="CAI4045368.1"/>
    <property type="molecule type" value="Genomic_DNA"/>
</dbReference>
<dbReference type="AlphaFoldDB" id="A0AA35NI86"/>
<dbReference type="SUPFAM" id="SSF56112">
    <property type="entry name" value="Protein kinase-like (PK-like)"/>
    <property type="match status" value="1"/>
</dbReference>
<dbReference type="InterPro" id="IPR011009">
    <property type="entry name" value="Kinase-like_dom_sf"/>
</dbReference>
<keyword evidence="7 11" id="KW-0862">Zinc</keyword>
<dbReference type="GO" id="GO:0004672">
    <property type="term" value="F:protein kinase activity"/>
    <property type="evidence" value="ECO:0007669"/>
    <property type="project" value="InterPro"/>
</dbReference>
<keyword evidence="8 10" id="KW-0067">ATP-binding</keyword>
<dbReference type="InterPro" id="IPR030844">
    <property type="entry name" value="PAN3"/>
</dbReference>
<dbReference type="GO" id="GO:0031251">
    <property type="term" value="C:PAN complex"/>
    <property type="evidence" value="ECO:0007669"/>
    <property type="project" value="UniProtKB-UniRule"/>
</dbReference>
<keyword evidence="5 10" id="KW-0547">Nucleotide-binding</keyword>
<evidence type="ECO:0000256" key="1">
    <source>
        <dbReference type="ARBA" id="ARBA00004496"/>
    </source>
</evidence>
<dbReference type="GO" id="GO:0005524">
    <property type="term" value="F:ATP binding"/>
    <property type="evidence" value="ECO:0007669"/>
    <property type="project" value="UniProtKB-UniRule"/>
</dbReference>
<keyword evidence="6 11" id="KW-0863">Zinc-finger</keyword>
<dbReference type="Gene3D" id="1.20.5.5160">
    <property type="match status" value="1"/>
</dbReference>
<evidence type="ECO:0000256" key="4">
    <source>
        <dbReference type="ARBA" id="ARBA00022723"/>
    </source>
</evidence>
<dbReference type="Proteomes" id="UP001162090">
    <property type="component" value="Chromosome 11"/>
</dbReference>
<comment type="domain">
    <text evidence="10">Contains a pseudokinase domain. The protein kinase domain is predicted to be catalytically inactive because some of the residues important for catalytic activity are substituted and it lacks the equivalent of the binding site for a peptide substrate. However, it has retained an ATP-binding site and ATP-binding is required for mRNA degradation, stimulating the activity of the PAN2 nuclease in vitro. The nucleotide-binding site is juxtaposed to the RNase active site of PAN2 in the complex and may actually bind nucleosides of a poly(A) RNA rather than ATP, feeding the poly(A)-tail to the active site of the deadenylase and thus increasing the efficiency with which this distributive enzyme degrades oligo(A) RNAs.</text>
</comment>
<evidence type="ECO:0000259" key="12">
    <source>
        <dbReference type="PROSITE" id="PS50011"/>
    </source>
</evidence>
<keyword evidence="9 10" id="KW-0175">Coiled coil</keyword>
<evidence type="ECO:0000256" key="6">
    <source>
        <dbReference type="ARBA" id="ARBA00022771"/>
    </source>
</evidence>
<comment type="subunit">
    <text evidence="10">Homodimer. Forms a heterotrimer with a catalytic subunit PAN2 to form the poly(A)-nuclease (PAN) deadenylation complex. Interacts (via PAM-2 motif) with poly(A)-binding protein PAB1 (via PABC domain), conferring substrate specificity of the enzyme complex.</text>
</comment>
<comment type="caution">
    <text evidence="10">Lacks conserved residue(s) required for the propagation of feature annotation.</text>
</comment>
<dbReference type="GO" id="GO:0000289">
    <property type="term" value="P:nuclear-transcribed mRNA poly(A) tail shortening"/>
    <property type="evidence" value="ECO:0007669"/>
    <property type="project" value="UniProtKB-UniRule"/>
</dbReference>
<evidence type="ECO:0000256" key="3">
    <source>
        <dbReference type="ARBA" id="ARBA00022664"/>
    </source>
</evidence>
<dbReference type="InterPro" id="IPR000719">
    <property type="entry name" value="Prot_kinase_dom"/>
</dbReference>
<dbReference type="Pfam" id="PF18101">
    <property type="entry name" value="Pan3_CK"/>
    <property type="match status" value="1"/>
</dbReference>